<sequence>MKIWFQRVPWPARVGDSPAFRLGQRQGDISLPLFEFFFWSLFYGNPC</sequence>
<dbReference type="AlphaFoldDB" id="A0A0A9DSA5"/>
<protein>
    <submittedName>
        <fullName evidence="1">Uncharacterized protein</fullName>
    </submittedName>
</protein>
<dbReference type="EMBL" id="GBRH01208327">
    <property type="protein sequence ID" value="JAD89568.1"/>
    <property type="molecule type" value="Transcribed_RNA"/>
</dbReference>
<reference evidence="1" key="1">
    <citation type="submission" date="2014-09" db="EMBL/GenBank/DDBJ databases">
        <authorList>
            <person name="Magalhaes I.L.F."/>
            <person name="Oliveira U."/>
            <person name="Santos F.R."/>
            <person name="Vidigal T.H.D.A."/>
            <person name="Brescovit A.D."/>
            <person name="Santos A.J."/>
        </authorList>
    </citation>
    <scope>NUCLEOTIDE SEQUENCE</scope>
    <source>
        <tissue evidence="1">Shoot tissue taken approximately 20 cm above the soil surface</tissue>
    </source>
</reference>
<reference evidence="1" key="2">
    <citation type="journal article" date="2015" name="Data Brief">
        <title>Shoot transcriptome of the giant reed, Arundo donax.</title>
        <authorList>
            <person name="Barrero R.A."/>
            <person name="Guerrero F.D."/>
            <person name="Moolhuijzen P."/>
            <person name="Goolsby J.A."/>
            <person name="Tidwell J."/>
            <person name="Bellgard S.E."/>
            <person name="Bellgard M.I."/>
        </authorList>
    </citation>
    <scope>NUCLEOTIDE SEQUENCE</scope>
    <source>
        <tissue evidence="1">Shoot tissue taken approximately 20 cm above the soil surface</tissue>
    </source>
</reference>
<organism evidence="1">
    <name type="scientific">Arundo donax</name>
    <name type="common">Giant reed</name>
    <name type="synonym">Donax arundinaceus</name>
    <dbReference type="NCBI Taxonomy" id="35708"/>
    <lineage>
        <taxon>Eukaryota</taxon>
        <taxon>Viridiplantae</taxon>
        <taxon>Streptophyta</taxon>
        <taxon>Embryophyta</taxon>
        <taxon>Tracheophyta</taxon>
        <taxon>Spermatophyta</taxon>
        <taxon>Magnoliopsida</taxon>
        <taxon>Liliopsida</taxon>
        <taxon>Poales</taxon>
        <taxon>Poaceae</taxon>
        <taxon>PACMAD clade</taxon>
        <taxon>Arundinoideae</taxon>
        <taxon>Arundineae</taxon>
        <taxon>Arundo</taxon>
    </lineage>
</organism>
<proteinExistence type="predicted"/>
<accession>A0A0A9DSA5</accession>
<name>A0A0A9DSA5_ARUDO</name>
<evidence type="ECO:0000313" key="1">
    <source>
        <dbReference type="EMBL" id="JAD89568.1"/>
    </source>
</evidence>